<reference evidence="1 2" key="1">
    <citation type="journal article" date="2016" name="Nat. Commun.">
        <title>Ectomycorrhizal ecology is imprinted in the genome of the dominant symbiotic fungus Cenococcum geophilum.</title>
        <authorList>
            <consortium name="DOE Joint Genome Institute"/>
            <person name="Peter M."/>
            <person name="Kohler A."/>
            <person name="Ohm R.A."/>
            <person name="Kuo A."/>
            <person name="Krutzmann J."/>
            <person name="Morin E."/>
            <person name="Arend M."/>
            <person name="Barry K.W."/>
            <person name="Binder M."/>
            <person name="Choi C."/>
            <person name="Clum A."/>
            <person name="Copeland A."/>
            <person name="Grisel N."/>
            <person name="Haridas S."/>
            <person name="Kipfer T."/>
            <person name="LaButti K."/>
            <person name="Lindquist E."/>
            <person name="Lipzen A."/>
            <person name="Maire R."/>
            <person name="Meier B."/>
            <person name="Mihaltcheva S."/>
            <person name="Molinier V."/>
            <person name="Murat C."/>
            <person name="Poggeler S."/>
            <person name="Quandt C.A."/>
            <person name="Sperisen C."/>
            <person name="Tritt A."/>
            <person name="Tisserant E."/>
            <person name="Crous P.W."/>
            <person name="Henrissat B."/>
            <person name="Nehls U."/>
            <person name="Egli S."/>
            <person name="Spatafora J.W."/>
            <person name="Grigoriev I.V."/>
            <person name="Martin F.M."/>
        </authorList>
    </citation>
    <scope>NUCLEOTIDE SEQUENCE [LARGE SCALE GENOMIC DNA]</scope>
    <source>
        <strain evidence="1 2">1.58</strain>
    </source>
</reference>
<accession>A0ACC8EK24</accession>
<sequence>MQPSFYPLVGRGLLYYPHIAQLVTRGITALIPNNAAILAEEDNKYRAFNDNSGEGDSGDNNSGDNDNGGDSDDSDSITLVIVTTDLRISEQGLTKSSILGLLLLN</sequence>
<evidence type="ECO:0000313" key="1">
    <source>
        <dbReference type="EMBL" id="OCK86595.1"/>
    </source>
</evidence>
<gene>
    <name evidence="1" type="ORF">K441DRAFT_683241</name>
</gene>
<evidence type="ECO:0000313" key="2">
    <source>
        <dbReference type="Proteomes" id="UP000250078"/>
    </source>
</evidence>
<protein>
    <submittedName>
        <fullName evidence="1">Uncharacterized protein</fullName>
    </submittedName>
</protein>
<keyword evidence="2" id="KW-1185">Reference proteome</keyword>
<name>A0ACC8EK24_9PEZI</name>
<dbReference type="EMBL" id="KV748297">
    <property type="protein sequence ID" value="OCK86595.1"/>
    <property type="molecule type" value="Genomic_DNA"/>
</dbReference>
<proteinExistence type="predicted"/>
<organism evidence="1 2">
    <name type="scientific">Cenococcum geophilum 1.58</name>
    <dbReference type="NCBI Taxonomy" id="794803"/>
    <lineage>
        <taxon>Eukaryota</taxon>
        <taxon>Fungi</taxon>
        <taxon>Dikarya</taxon>
        <taxon>Ascomycota</taxon>
        <taxon>Pezizomycotina</taxon>
        <taxon>Dothideomycetes</taxon>
        <taxon>Pleosporomycetidae</taxon>
        <taxon>Gloniales</taxon>
        <taxon>Gloniaceae</taxon>
        <taxon>Cenococcum</taxon>
    </lineage>
</organism>
<dbReference type="Proteomes" id="UP000250078">
    <property type="component" value="Unassembled WGS sequence"/>
</dbReference>